<dbReference type="AlphaFoldDB" id="A0A9X0UDW2"/>
<name>A0A9X0UDW2_9PROT</name>
<dbReference type="SUPFAM" id="SSF53850">
    <property type="entry name" value="Periplasmic binding protein-like II"/>
    <property type="match status" value="1"/>
</dbReference>
<gene>
    <name evidence="3" type="ORF">H7965_12005</name>
</gene>
<dbReference type="Gene3D" id="3.40.190.10">
    <property type="entry name" value="Periplasmic binding protein-like II"/>
    <property type="match status" value="1"/>
</dbReference>
<dbReference type="CDD" id="cd07012">
    <property type="entry name" value="PBP2_Bug_TTT"/>
    <property type="match status" value="1"/>
</dbReference>
<evidence type="ECO:0000256" key="1">
    <source>
        <dbReference type="ARBA" id="ARBA00006987"/>
    </source>
</evidence>
<dbReference type="Gene3D" id="3.40.190.150">
    <property type="entry name" value="Bordetella uptake gene, domain 1"/>
    <property type="match status" value="1"/>
</dbReference>
<feature type="chain" id="PRO_5040983900" evidence="2">
    <location>
        <begin position="22"/>
        <end position="315"/>
    </location>
</feature>
<dbReference type="RefSeq" id="WP_186770822.1">
    <property type="nucleotide sequence ID" value="NZ_JACOMF010000012.1"/>
</dbReference>
<sequence length="315" mass="33199">MPPIQRRALGLLAALPFAASAQDSKPVRFIVPYPPGGGTDTIARLLLPTMSALPGAPTMVIENRPGAGGNVGTEVLAKSPPDGQTLGFITIGTHGTNPWLFARQGFDPLTDFSFIALVSRQPTAVAVAADSPLRSLDDLLALKTEMPAASPGNGTSGHLGVEMLRVMGRLPLLHVPYRGTGPAWADLLGGRAGLIVDNLPTAMPHHQAGRVRILAVTGTERSTLLPNVPAVQEKLPGYLVESWNGIAGPAGLPAEVVARWSALIAAATRNPALRARYAELGIVLPDSSPTHLAGFVRQQMAFWQRMIAEANIRLE</sequence>
<comment type="caution">
    <text evidence="3">The sequence shown here is derived from an EMBL/GenBank/DDBJ whole genome shotgun (WGS) entry which is preliminary data.</text>
</comment>
<evidence type="ECO:0000256" key="2">
    <source>
        <dbReference type="SAM" id="SignalP"/>
    </source>
</evidence>
<dbReference type="EMBL" id="JACOMF010000012">
    <property type="protein sequence ID" value="MBC4016048.1"/>
    <property type="molecule type" value="Genomic_DNA"/>
</dbReference>
<evidence type="ECO:0000313" key="4">
    <source>
        <dbReference type="Proteomes" id="UP000600101"/>
    </source>
</evidence>
<protein>
    <submittedName>
        <fullName evidence="3">Tripartite tricarboxylate transporter substrate binding protein</fullName>
    </submittedName>
</protein>
<evidence type="ECO:0000313" key="3">
    <source>
        <dbReference type="EMBL" id="MBC4016048.1"/>
    </source>
</evidence>
<keyword evidence="2" id="KW-0732">Signal</keyword>
<dbReference type="PANTHER" id="PTHR42928">
    <property type="entry name" value="TRICARBOXYLATE-BINDING PROTEIN"/>
    <property type="match status" value="1"/>
</dbReference>
<keyword evidence="4" id="KW-1185">Reference proteome</keyword>
<reference evidence="3" key="1">
    <citation type="submission" date="2020-08" db="EMBL/GenBank/DDBJ databases">
        <authorList>
            <person name="Hu Y."/>
            <person name="Nguyen S.V."/>
            <person name="Li F."/>
            <person name="Fanning S."/>
        </authorList>
    </citation>
    <scope>NUCLEOTIDE SEQUENCE</scope>
    <source>
        <strain evidence="3">SYSU D8009</strain>
    </source>
</reference>
<dbReference type="InterPro" id="IPR042100">
    <property type="entry name" value="Bug_dom1"/>
</dbReference>
<organism evidence="3 4">
    <name type="scientific">Siccirubricoccus deserti</name>
    <dbReference type="NCBI Taxonomy" id="2013562"/>
    <lineage>
        <taxon>Bacteria</taxon>
        <taxon>Pseudomonadati</taxon>
        <taxon>Pseudomonadota</taxon>
        <taxon>Alphaproteobacteria</taxon>
        <taxon>Acetobacterales</taxon>
        <taxon>Roseomonadaceae</taxon>
        <taxon>Siccirubricoccus</taxon>
    </lineage>
</organism>
<dbReference type="InterPro" id="IPR005064">
    <property type="entry name" value="BUG"/>
</dbReference>
<dbReference type="Pfam" id="PF03401">
    <property type="entry name" value="TctC"/>
    <property type="match status" value="1"/>
</dbReference>
<comment type="similarity">
    <text evidence="1">Belongs to the UPF0065 (bug) family.</text>
</comment>
<dbReference type="Proteomes" id="UP000600101">
    <property type="component" value="Unassembled WGS sequence"/>
</dbReference>
<feature type="signal peptide" evidence="2">
    <location>
        <begin position="1"/>
        <end position="21"/>
    </location>
</feature>
<dbReference type="PANTHER" id="PTHR42928:SF5">
    <property type="entry name" value="BLR1237 PROTEIN"/>
    <property type="match status" value="1"/>
</dbReference>
<accession>A0A9X0UDW2</accession>
<proteinExistence type="inferred from homology"/>
<dbReference type="PIRSF" id="PIRSF017082">
    <property type="entry name" value="YflP"/>
    <property type="match status" value="1"/>
</dbReference>